<dbReference type="InterPro" id="IPR003870">
    <property type="entry name" value="DUF222"/>
</dbReference>
<dbReference type="EMBL" id="BAABHO010000014">
    <property type="protein sequence ID" value="GAA4787102.1"/>
    <property type="molecule type" value="Genomic_DNA"/>
</dbReference>
<feature type="region of interest" description="Disordered" evidence="1">
    <location>
        <begin position="506"/>
        <end position="565"/>
    </location>
</feature>
<feature type="compositionally biased region" description="Low complexity" evidence="1">
    <location>
        <begin position="270"/>
        <end position="284"/>
    </location>
</feature>
<reference evidence="4" key="1">
    <citation type="journal article" date="2019" name="Int. J. Syst. Evol. Microbiol.">
        <title>The Global Catalogue of Microorganisms (GCM) 10K type strain sequencing project: providing services to taxonomists for standard genome sequencing and annotation.</title>
        <authorList>
            <consortium name="The Broad Institute Genomics Platform"/>
            <consortium name="The Broad Institute Genome Sequencing Center for Infectious Disease"/>
            <person name="Wu L."/>
            <person name="Ma J."/>
        </authorList>
    </citation>
    <scope>NUCLEOTIDE SEQUENCE [LARGE SCALE GENOMIC DNA]</scope>
    <source>
        <strain evidence="4">JCM 17979</strain>
    </source>
</reference>
<accession>A0ABP9AXJ7</accession>
<keyword evidence="4" id="KW-1185">Reference proteome</keyword>
<protein>
    <recommendedName>
        <fullName evidence="2">HNH nuclease domain-containing protein</fullName>
    </recommendedName>
</protein>
<evidence type="ECO:0000313" key="3">
    <source>
        <dbReference type="EMBL" id="GAA4787102.1"/>
    </source>
</evidence>
<dbReference type="CDD" id="cd00085">
    <property type="entry name" value="HNHc"/>
    <property type="match status" value="1"/>
</dbReference>
<evidence type="ECO:0000256" key="1">
    <source>
        <dbReference type="SAM" id="MobiDB-lite"/>
    </source>
</evidence>
<dbReference type="Proteomes" id="UP001500928">
    <property type="component" value="Unassembled WGS sequence"/>
</dbReference>
<organism evidence="3 4">
    <name type="scientific">Actinomycetospora chlora</name>
    <dbReference type="NCBI Taxonomy" id="663608"/>
    <lineage>
        <taxon>Bacteria</taxon>
        <taxon>Bacillati</taxon>
        <taxon>Actinomycetota</taxon>
        <taxon>Actinomycetes</taxon>
        <taxon>Pseudonocardiales</taxon>
        <taxon>Pseudonocardiaceae</taxon>
        <taxon>Actinomycetospora</taxon>
    </lineage>
</organism>
<feature type="region of interest" description="Disordered" evidence="1">
    <location>
        <begin position="232"/>
        <end position="340"/>
    </location>
</feature>
<dbReference type="Pfam" id="PF02720">
    <property type="entry name" value="DUF222"/>
    <property type="match status" value="1"/>
</dbReference>
<proteinExistence type="predicted"/>
<feature type="compositionally biased region" description="Low complexity" evidence="1">
    <location>
        <begin position="295"/>
        <end position="306"/>
    </location>
</feature>
<evidence type="ECO:0000313" key="4">
    <source>
        <dbReference type="Proteomes" id="UP001500928"/>
    </source>
</evidence>
<feature type="compositionally biased region" description="Basic and acidic residues" evidence="1">
    <location>
        <begin position="238"/>
        <end position="256"/>
    </location>
</feature>
<gene>
    <name evidence="3" type="ORF">GCM10023200_21530</name>
</gene>
<dbReference type="InterPro" id="IPR003615">
    <property type="entry name" value="HNH_nuc"/>
</dbReference>
<name>A0ABP9AXJ7_9PSEU</name>
<feature type="compositionally biased region" description="Basic and acidic residues" evidence="1">
    <location>
        <begin position="514"/>
        <end position="565"/>
    </location>
</feature>
<feature type="domain" description="HNH nuclease" evidence="2">
    <location>
        <begin position="412"/>
        <end position="470"/>
    </location>
</feature>
<comment type="caution">
    <text evidence="3">The sequence shown here is derived from an EMBL/GenBank/DDBJ whole genome shotgun (WGS) entry which is preliminary data.</text>
</comment>
<sequence>MAEGPSSAAPAWSSWLPGPELAAALAGSEPVDLAVDEGFDAAERLAGWEALANWATGRLYRETAHYLQARQARGRGAGQAELTSEAVAMEVATLAKVAPRTGEVRVFHAEVLIDRLPATLAALEAGRIAIGHARVVIEQTELCDDGVARAVDAELWSRPARDRTPAQLRDLVRRIVTRLDPELVRRRPEQAAARRGLRYWSDDHGATGVLQLRLPADQARGVWAVVDAVARSAGDPPDAEKRTLEQTRGDTARDLILDGATARGRGDDGGPCSCGDDVSGSSDSAENETGRPGGTDDTAANGGAPTEAATVDDGPAAQATQPTPTRGRDPQRGVRCSASSPVRTEVRVTIGWDVLAGFSDRPGELEGHGPIPAALARKLASDPDAWWRRLLTDPVTGAAAHLDARRYRPPASMADFVRARDVTCAAPGCRIPAARCDLDHVVPYEHHRPGGGAGPTRADQLKPVCRRHHQLKTLGHWHTELAPDPDGGTAPVIIWTSPSGHRWWVRSPSLEPPPWDRDPDDPLRRDERPSPSADHPPDPFDWPRDVDSWRRREAQPRIVDARHAS</sequence>
<dbReference type="SMART" id="SM00507">
    <property type="entry name" value="HNHc"/>
    <property type="match status" value="1"/>
</dbReference>
<evidence type="ECO:0000259" key="2">
    <source>
        <dbReference type="SMART" id="SM00507"/>
    </source>
</evidence>